<dbReference type="GO" id="GO:0003676">
    <property type="term" value="F:nucleic acid binding"/>
    <property type="evidence" value="ECO:0007669"/>
    <property type="project" value="InterPro"/>
</dbReference>
<proteinExistence type="predicted"/>
<dbReference type="Proteomes" id="UP000765509">
    <property type="component" value="Unassembled WGS sequence"/>
</dbReference>
<evidence type="ECO:0000313" key="2">
    <source>
        <dbReference type="Proteomes" id="UP000765509"/>
    </source>
</evidence>
<evidence type="ECO:0000313" key="1">
    <source>
        <dbReference type="EMBL" id="MBW0472589.1"/>
    </source>
</evidence>
<dbReference type="InterPro" id="IPR036397">
    <property type="entry name" value="RNaseH_sf"/>
</dbReference>
<protein>
    <recommendedName>
        <fullName evidence="3">RNase H type-1 domain-containing protein</fullName>
    </recommendedName>
</protein>
<dbReference type="SUPFAM" id="SSF53098">
    <property type="entry name" value="Ribonuclease H-like"/>
    <property type="match status" value="1"/>
</dbReference>
<dbReference type="InterPro" id="IPR012337">
    <property type="entry name" value="RNaseH-like_sf"/>
</dbReference>
<keyword evidence="2" id="KW-1185">Reference proteome</keyword>
<organism evidence="1 2">
    <name type="scientific">Austropuccinia psidii MF-1</name>
    <dbReference type="NCBI Taxonomy" id="1389203"/>
    <lineage>
        <taxon>Eukaryota</taxon>
        <taxon>Fungi</taxon>
        <taxon>Dikarya</taxon>
        <taxon>Basidiomycota</taxon>
        <taxon>Pucciniomycotina</taxon>
        <taxon>Pucciniomycetes</taxon>
        <taxon>Pucciniales</taxon>
        <taxon>Sphaerophragmiaceae</taxon>
        <taxon>Austropuccinia</taxon>
    </lineage>
</organism>
<dbReference type="AlphaFoldDB" id="A0A9Q3BUG0"/>
<dbReference type="EMBL" id="AVOT02003136">
    <property type="protein sequence ID" value="MBW0472589.1"/>
    <property type="molecule type" value="Genomic_DNA"/>
</dbReference>
<evidence type="ECO:0008006" key="3">
    <source>
        <dbReference type="Google" id="ProtNLM"/>
    </source>
</evidence>
<name>A0A9Q3BUG0_9BASI</name>
<comment type="caution">
    <text evidence="1">The sequence shown here is derived from an EMBL/GenBank/DDBJ whole genome shotgun (WGS) entry which is preliminary data.</text>
</comment>
<sequence>MTLAQINRISRKYFGINMTDTRTLIKAVLYTRILFGSILWLTTSTQSKINPIFKKAYKKAARMVLGSLKSTPIILLKRDSELKSILATHVVRAHNMILQLATKEETHPVKTRVLRELHEEVSSYRSSIHKLIGREKIANNTSPGPQLINPFPTKPWREILSIRNMGATKEEAEKRVKHLGAAAVAVPSGLNITRHITNTTPATNFEAELVGIKLAIELIRRELYAIRDKGEQMGEVQILCDNQAALRKVADPTKPSMGKHLYLTTSNKLISLSQLTPIHLTWFPGHTGIEGNEKADNEAKKAASDPNIPLQQLAHRPTNDPLIITESLNPNLTMKPHLITITSLYNPPKNFSGLMTWKRWLETHYYRGIPNFLEVDPNLHHQNWNQPN</sequence>
<dbReference type="CDD" id="cd09276">
    <property type="entry name" value="Rnase_HI_RT_non_LTR"/>
    <property type="match status" value="1"/>
</dbReference>
<reference evidence="1" key="1">
    <citation type="submission" date="2021-03" db="EMBL/GenBank/DDBJ databases">
        <title>Draft genome sequence of rust myrtle Austropuccinia psidii MF-1, a brazilian biotype.</title>
        <authorList>
            <person name="Quecine M.C."/>
            <person name="Pachon D.M.R."/>
            <person name="Bonatelli M.L."/>
            <person name="Correr F.H."/>
            <person name="Franceschini L.M."/>
            <person name="Leite T.F."/>
            <person name="Margarido G.R.A."/>
            <person name="Almeida C.A."/>
            <person name="Ferrarezi J.A."/>
            <person name="Labate C.A."/>
        </authorList>
    </citation>
    <scope>NUCLEOTIDE SEQUENCE</scope>
    <source>
        <strain evidence="1">MF-1</strain>
    </source>
</reference>
<dbReference type="Gene3D" id="3.30.420.10">
    <property type="entry name" value="Ribonuclease H-like superfamily/Ribonuclease H"/>
    <property type="match status" value="1"/>
</dbReference>
<dbReference type="OrthoDB" id="3051850at2759"/>
<gene>
    <name evidence="1" type="ORF">O181_012304</name>
</gene>
<accession>A0A9Q3BUG0</accession>